<evidence type="ECO:0000259" key="2">
    <source>
        <dbReference type="Pfam" id="PF03372"/>
    </source>
</evidence>
<accession>A0A8C0VV90</accession>
<keyword evidence="1" id="KW-0732">Signal</keyword>
<reference evidence="3" key="2">
    <citation type="submission" date="2025-09" db="UniProtKB">
        <authorList>
            <consortium name="Ensembl"/>
        </authorList>
    </citation>
    <scope>IDENTIFICATION</scope>
</reference>
<dbReference type="PANTHER" id="PTHR12121">
    <property type="entry name" value="CARBON CATABOLITE REPRESSOR PROTEIN 4"/>
    <property type="match status" value="1"/>
</dbReference>
<dbReference type="GO" id="GO:0000175">
    <property type="term" value="F:3'-5'-RNA exonuclease activity"/>
    <property type="evidence" value="ECO:0007669"/>
    <property type="project" value="TreeGrafter"/>
</dbReference>
<sequence length="380" mass="42197">MCGQGPTRRGCGSSGREFCVFSKVLGTFLAWLSLPATILREDLCKGNYGPVEAGPGACTFDARHLYTKKVCGYGSVRAVSYNILADTYAQTEFSRTVLYPYCAPYALEIDYRQNLLKKELAGYSADLICLQEVDKSVFVDSLAPALDAFGLEGLFKIKEKQHEGLATFYRRDKFSLLSQHDIAFSEALLSEPLHKELCEQLAKYPLVQEKVLKLCVANTHLYWHPKGNFGTFLHHVACDLYPSIPVIFCGDFNSTPSSGTYSFISSGGIAEDHEDWVSNGEEERCSMSLSHPFKLLSACGEPAYTNYVGGFHGCLDYIFIDRNALEVEQVIPLPSHEEVTTHQALPSVSHPSDHIALIFTLKPFLPKEQDTYSRLGGGKR</sequence>
<dbReference type="InterPro" id="IPR036691">
    <property type="entry name" value="Endo/exonu/phosph_ase_sf"/>
</dbReference>
<feature type="domain" description="Endonuclease/exonuclease/phosphatase" evidence="2">
    <location>
        <begin position="80"/>
        <end position="354"/>
    </location>
</feature>
<dbReference type="Ensembl" id="ENSCCET00000041092.1">
    <property type="protein sequence ID" value="ENSCCEP00000027756.1"/>
    <property type="gene ID" value="ENSCCEG00000024172.1"/>
</dbReference>
<keyword evidence="4" id="KW-1185">Reference proteome</keyword>
<dbReference type="InterPro" id="IPR050410">
    <property type="entry name" value="CCR4/nocturin_mRNA_transcr"/>
</dbReference>
<evidence type="ECO:0000313" key="4">
    <source>
        <dbReference type="Proteomes" id="UP000694410"/>
    </source>
</evidence>
<organism evidence="3 4">
    <name type="scientific">Cyanistes caeruleus</name>
    <name type="common">Eurasian blue tit</name>
    <name type="synonym">Parus caeruleus</name>
    <dbReference type="NCBI Taxonomy" id="156563"/>
    <lineage>
        <taxon>Eukaryota</taxon>
        <taxon>Metazoa</taxon>
        <taxon>Chordata</taxon>
        <taxon>Craniata</taxon>
        <taxon>Vertebrata</taxon>
        <taxon>Euteleostomi</taxon>
        <taxon>Archelosauria</taxon>
        <taxon>Archosauria</taxon>
        <taxon>Dinosauria</taxon>
        <taxon>Saurischia</taxon>
        <taxon>Theropoda</taxon>
        <taxon>Coelurosauria</taxon>
        <taxon>Aves</taxon>
        <taxon>Neognathae</taxon>
        <taxon>Neoaves</taxon>
        <taxon>Telluraves</taxon>
        <taxon>Australaves</taxon>
        <taxon>Passeriformes</taxon>
        <taxon>Paridae</taxon>
        <taxon>Cyanistes</taxon>
    </lineage>
</organism>
<dbReference type="Proteomes" id="UP000694410">
    <property type="component" value="Unplaced"/>
</dbReference>
<evidence type="ECO:0000256" key="1">
    <source>
        <dbReference type="SAM" id="SignalP"/>
    </source>
</evidence>
<feature type="signal peptide" evidence="1">
    <location>
        <begin position="1"/>
        <end position="40"/>
    </location>
</feature>
<dbReference type="AlphaFoldDB" id="A0A8C0VV90"/>
<protein>
    <submittedName>
        <fullName evidence="3">Phosphodiesterase 12</fullName>
    </submittedName>
</protein>
<dbReference type="GO" id="GO:0000288">
    <property type="term" value="P:nuclear-transcribed mRNA catabolic process, deadenylation-dependent decay"/>
    <property type="evidence" value="ECO:0007669"/>
    <property type="project" value="TreeGrafter"/>
</dbReference>
<evidence type="ECO:0000313" key="3">
    <source>
        <dbReference type="Ensembl" id="ENSCCEP00000027756.1"/>
    </source>
</evidence>
<reference evidence="3" key="1">
    <citation type="submission" date="2025-08" db="UniProtKB">
        <authorList>
            <consortium name="Ensembl"/>
        </authorList>
    </citation>
    <scope>IDENTIFICATION</scope>
</reference>
<dbReference type="GO" id="GO:0005739">
    <property type="term" value="C:mitochondrion"/>
    <property type="evidence" value="ECO:0007669"/>
    <property type="project" value="TreeGrafter"/>
</dbReference>
<name>A0A8C0VV90_CYACU</name>
<dbReference type="SUPFAM" id="SSF56219">
    <property type="entry name" value="DNase I-like"/>
    <property type="match status" value="1"/>
</dbReference>
<dbReference type="Gene3D" id="3.60.10.10">
    <property type="entry name" value="Endonuclease/exonuclease/phosphatase"/>
    <property type="match status" value="1"/>
</dbReference>
<feature type="chain" id="PRO_5034464279" evidence="1">
    <location>
        <begin position="41"/>
        <end position="380"/>
    </location>
</feature>
<dbReference type="Pfam" id="PF03372">
    <property type="entry name" value="Exo_endo_phos"/>
    <property type="match status" value="1"/>
</dbReference>
<dbReference type="PANTHER" id="PTHR12121:SF37">
    <property type="entry name" value="2',5'-PHOSPHODIESTERASE 12"/>
    <property type="match status" value="1"/>
</dbReference>
<dbReference type="InterPro" id="IPR005135">
    <property type="entry name" value="Endo/exonuclease/phosphatase"/>
</dbReference>
<proteinExistence type="predicted"/>